<feature type="region of interest" description="Disordered" evidence="1">
    <location>
        <begin position="174"/>
        <end position="279"/>
    </location>
</feature>
<evidence type="ECO:0000313" key="2">
    <source>
        <dbReference type="EMBL" id="KAE9401067.1"/>
    </source>
</evidence>
<name>A0A6A4HVX3_9AGAR</name>
<accession>A0A6A4HVX3</accession>
<keyword evidence="3" id="KW-1185">Reference proteome</keyword>
<dbReference type="EMBL" id="ML769450">
    <property type="protein sequence ID" value="KAE9401067.1"/>
    <property type="molecule type" value="Genomic_DNA"/>
</dbReference>
<sequence>MRLSTGYSRESRNSFSFCPIILGFGRQPYCSAEGGSNALLDELQPLQPIRFSDNVPSSSTDAPAHSSSRLTNTNTRATTRKKRPAVASPASSAPSESRSNTAHTQAPPSAPSSGAQVLEQNHTPGPVSESTLRSKRRKPSVSTKARTPSAGPFIALTADYTAAAAPSTSTRILNTQERPSDTQPPSGVPPAVTGTRVPAPHRCLPSSTVPAASPNPPQPGRSQPYSPSSSRQSTAVAGGGGSGPSQAIPSRSLPSSSVQPTTTGVEPSQAGALNRPLLAIEPRHPTPLARSYECLFVNPDGTFEARA</sequence>
<feature type="compositionally biased region" description="Polar residues" evidence="1">
    <location>
        <begin position="100"/>
        <end position="131"/>
    </location>
</feature>
<feature type="compositionally biased region" description="Polar residues" evidence="1">
    <location>
        <begin position="244"/>
        <end position="266"/>
    </location>
</feature>
<evidence type="ECO:0000256" key="1">
    <source>
        <dbReference type="SAM" id="MobiDB-lite"/>
    </source>
</evidence>
<dbReference type="AlphaFoldDB" id="A0A6A4HVX3"/>
<dbReference type="Proteomes" id="UP000799118">
    <property type="component" value="Unassembled WGS sequence"/>
</dbReference>
<reference evidence="2" key="1">
    <citation type="journal article" date="2019" name="Environ. Microbiol.">
        <title>Fungal ecological strategies reflected in gene transcription - a case study of two litter decomposers.</title>
        <authorList>
            <person name="Barbi F."/>
            <person name="Kohler A."/>
            <person name="Barry K."/>
            <person name="Baskaran P."/>
            <person name="Daum C."/>
            <person name="Fauchery L."/>
            <person name="Ihrmark K."/>
            <person name="Kuo A."/>
            <person name="LaButti K."/>
            <person name="Lipzen A."/>
            <person name="Morin E."/>
            <person name="Grigoriev I.V."/>
            <person name="Henrissat B."/>
            <person name="Lindahl B."/>
            <person name="Martin F."/>
        </authorList>
    </citation>
    <scope>NUCLEOTIDE SEQUENCE</scope>
    <source>
        <strain evidence="2">JB14</strain>
    </source>
</reference>
<feature type="compositionally biased region" description="Low complexity" evidence="1">
    <location>
        <begin position="56"/>
        <end position="77"/>
    </location>
</feature>
<feature type="region of interest" description="Disordered" evidence="1">
    <location>
        <begin position="50"/>
        <end position="149"/>
    </location>
</feature>
<gene>
    <name evidence="2" type="ORF">BT96DRAFT_1018381</name>
</gene>
<organism evidence="2 3">
    <name type="scientific">Gymnopus androsaceus JB14</name>
    <dbReference type="NCBI Taxonomy" id="1447944"/>
    <lineage>
        <taxon>Eukaryota</taxon>
        <taxon>Fungi</taxon>
        <taxon>Dikarya</taxon>
        <taxon>Basidiomycota</taxon>
        <taxon>Agaricomycotina</taxon>
        <taxon>Agaricomycetes</taxon>
        <taxon>Agaricomycetidae</taxon>
        <taxon>Agaricales</taxon>
        <taxon>Marasmiineae</taxon>
        <taxon>Omphalotaceae</taxon>
        <taxon>Gymnopus</taxon>
    </lineage>
</organism>
<proteinExistence type="predicted"/>
<evidence type="ECO:0000313" key="3">
    <source>
        <dbReference type="Proteomes" id="UP000799118"/>
    </source>
</evidence>
<feature type="compositionally biased region" description="Polar residues" evidence="1">
    <location>
        <begin position="174"/>
        <end position="185"/>
    </location>
</feature>
<feature type="compositionally biased region" description="Low complexity" evidence="1">
    <location>
        <begin position="85"/>
        <end position="99"/>
    </location>
</feature>
<feature type="compositionally biased region" description="Low complexity" evidence="1">
    <location>
        <begin position="220"/>
        <end position="233"/>
    </location>
</feature>
<protein>
    <submittedName>
        <fullName evidence="2">Uncharacterized protein</fullName>
    </submittedName>
</protein>